<evidence type="ECO:0000256" key="6">
    <source>
        <dbReference type="ARBA" id="ARBA00022842"/>
    </source>
</evidence>
<feature type="binding site" evidence="9">
    <location>
        <position position="276"/>
    </location>
    <ligand>
        <name>K(+)</name>
        <dbReference type="ChEBI" id="CHEBI:29103"/>
    </ligand>
</feature>
<evidence type="ECO:0000313" key="12">
    <source>
        <dbReference type="Proteomes" id="UP000000238"/>
    </source>
</evidence>
<reference evidence="11 12" key="1">
    <citation type="journal article" date="2005" name="Nucleic Acids Res.">
        <title>Genomic blueprint of Hahella chejuensis, a marine microbe producing an algicidal agent.</title>
        <authorList>
            <person name="Jeong H."/>
            <person name="Yim J.H."/>
            <person name="Lee C."/>
            <person name="Choi S.-H."/>
            <person name="Park Y.K."/>
            <person name="Yoon S.H."/>
            <person name="Hur C.-G."/>
            <person name="Kang H.-Y."/>
            <person name="Kim D."/>
            <person name="Lee H.H."/>
            <person name="Park K.H."/>
            <person name="Park S.-H."/>
            <person name="Park H.-S."/>
            <person name="Lee H.K."/>
            <person name="Oh T.K."/>
            <person name="Kim J.F."/>
        </authorList>
    </citation>
    <scope>NUCLEOTIDE SEQUENCE [LARGE SCALE GENOMIC DNA]</scope>
    <source>
        <strain evidence="11 12">KCTC 2396</strain>
    </source>
</reference>
<comment type="subunit">
    <text evidence="9">Homodimer.</text>
</comment>
<keyword evidence="4 9" id="KW-0418">Kinase</keyword>
<dbReference type="Proteomes" id="UP000000238">
    <property type="component" value="Chromosome"/>
</dbReference>
<evidence type="ECO:0000256" key="8">
    <source>
        <dbReference type="ARBA" id="ARBA00023277"/>
    </source>
</evidence>
<accession>Q2SJN8</accession>
<feature type="binding site" evidence="9">
    <location>
        <begin position="10"/>
        <end position="12"/>
    </location>
    <ligand>
        <name>substrate</name>
    </ligand>
</feature>
<dbReference type="GO" id="GO:0004747">
    <property type="term" value="F:ribokinase activity"/>
    <property type="evidence" value="ECO:0007669"/>
    <property type="project" value="UniProtKB-UniRule"/>
</dbReference>
<feature type="binding site" evidence="9">
    <location>
        <position position="237"/>
    </location>
    <ligand>
        <name>K(+)</name>
        <dbReference type="ChEBI" id="CHEBI:29103"/>
    </ligand>
</feature>
<dbReference type="KEGG" id="hch:HCH_02313"/>
<dbReference type="Gene3D" id="3.40.1190.20">
    <property type="match status" value="1"/>
</dbReference>
<comment type="cofactor">
    <cofactor evidence="9">
        <name>Mg(2+)</name>
        <dbReference type="ChEBI" id="CHEBI:18420"/>
    </cofactor>
    <text evidence="9">Requires a divalent cation, most likely magnesium in vivo, as an electrophilic catalyst to aid phosphoryl group transfer. It is the chelate of the metal and the nucleotide that is the actual substrate.</text>
</comment>
<dbReference type="GO" id="GO:0005737">
    <property type="term" value="C:cytoplasm"/>
    <property type="evidence" value="ECO:0007669"/>
    <property type="project" value="UniProtKB-SubCell"/>
</dbReference>
<dbReference type="PANTHER" id="PTHR10584:SF166">
    <property type="entry name" value="RIBOKINASE"/>
    <property type="match status" value="1"/>
</dbReference>
<feature type="binding site" evidence="9">
    <location>
        <position position="278"/>
    </location>
    <ligand>
        <name>K(+)</name>
        <dbReference type="ChEBI" id="CHEBI:29103"/>
    </ligand>
</feature>
<dbReference type="UniPathway" id="UPA00916">
    <property type="reaction ID" value="UER00889"/>
</dbReference>
<feature type="binding site" evidence="9">
    <location>
        <position position="136"/>
    </location>
    <ligand>
        <name>substrate</name>
    </ligand>
</feature>
<dbReference type="EC" id="2.7.1.15" evidence="9"/>
<proteinExistence type="inferred from homology"/>
<dbReference type="GO" id="GO:0005524">
    <property type="term" value="F:ATP binding"/>
    <property type="evidence" value="ECO:0007669"/>
    <property type="project" value="UniProtKB-UniRule"/>
</dbReference>
<evidence type="ECO:0000256" key="4">
    <source>
        <dbReference type="ARBA" id="ARBA00022777"/>
    </source>
</evidence>
<dbReference type="GO" id="GO:0046872">
    <property type="term" value="F:metal ion binding"/>
    <property type="evidence" value="ECO:0007669"/>
    <property type="project" value="UniProtKB-KW"/>
</dbReference>
<evidence type="ECO:0000313" key="11">
    <source>
        <dbReference type="EMBL" id="ABC29136.1"/>
    </source>
</evidence>
<evidence type="ECO:0000256" key="7">
    <source>
        <dbReference type="ARBA" id="ARBA00022958"/>
    </source>
</evidence>
<feature type="binding site" evidence="9">
    <location>
        <position position="273"/>
    </location>
    <ligand>
        <name>K(+)</name>
        <dbReference type="ChEBI" id="CHEBI:29103"/>
    </ligand>
</feature>
<keyword evidence="12" id="KW-1185">Reference proteome</keyword>
<keyword evidence="7 9" id="KW-0630">Potassium</keyword>
<keyword evidence="3 9" id="KW-0547">Nucleotide-binding</keyword>
<keyword evidence="2 9" id="KW-0479">Metal-binding</keyword>
<dbReference type="InterPro" id="IPR029056">
    <property type="entry name" value="Ribokinase-like"/>
</dbReference>
<evidence type="ECO:0000259" key="10">
    <source>
        <dbReference type="Pfam" id="PF00294"/>
    </source>
</evidence>
<dbReference type="InterPro" id="IPR011877">
    <property type="entry name" value="Ribokinase"/>
</dbReference>
<dbReference type="STRING" id="349521.HCH_02313"/>
<evidence type="ECO:0000256" key="2">
    <source>
        <dbReference type="ARBA" id="ARBA00022723"/>
    </source>
</evidence>
<dbReference type="HOGENOM" id="CLU_027634_2_1_6"/>
<dbReference type="EMBL" id="CP000155">
    <property type="protein sequence ID" value="ABC29136.1"/>
    <property type="molecule type" value="Genomic_DNA"/>
</dbReference>
<feature type="binding site" evidence="9">
    <location>
        <position position="282"/>
    </location>
    <ligand>
        <name>K(+)</name>
        <dbReference type="ChEBI" id="CHEBI:29103"/>
    </ligand>
</feature>
<keyword evidence="5 9" id="KW-0067">ATP-binding</keyword>
<comment type="subcellular location">
    <subcellularLocation>
        <location evidence="9">Cytoplasm</location>
    </subcellularLocation>
</comment>
<dbReference type="RefSeq" id="WP_011396205.1">
    <property type="nucleotide sequence ID" value="NC_007645.1"/>
</dbReference>
<comment type="pathway">
    <text evidence="9">Carbohydrate metabolism; D-ribose degradation; D-ribose 5-phosphate from beta-D-ribopyranose: step 2/2.</text>
</comment>
<comment type="activity regulation">
    <text evidence="9">Activated by a monovalent cation that binds near, but not in, the active site. The most likely occupant of the site in vivo is potassium. Ion binding induces a conformational change that may alter substrate affinity.</text>
</comment>
<feature type="domain" description="Carbohydrate kinase PfkB" evidence="10">
    <location>
        <begin position="2"/>
        <end position="285"/>
    </location>
</feature>
<dbReference type="GO" id="GO:0019303">
    <property type="term" value="P:D-ribose catabolic process"/>
    <property type="evidence" value="ECO:0007669"/>
    <property type="project" value="UniProtKB-UniRule"/>
</dbReference>
<dbReference type="Pfam" id="PF00294">
    <property type="entry name" value="PfkB"/>
    <property type="match status" value="1"/>
</dbReference>
<dbReference type="InterPro" id="IPR011611">
    <property type="entry name" value="PfkB_dom"/>
</dbReference>
<evidence type="ECO:0000256" key="9">
    <source>
        <dbReference type="HAMAP-Rule" id="MF_01987"/>
    </source>
</evidence>
<dbReference type="CDD" id="cd01174">
    <property type="entry name" value="ribokinase"/>
    <property type="match status" value="1"/>
</dbReference>
<dbReference type="PANTHER" id="PTHR10584">
    <property type="entry name" value="SUGAR KINASE"/>
    <property type="match status" value="1"/>
</dbReference>
<evidence type="ECO:0000256" key="5">
    <source>
        <dbReference type="ARBA" id="ARBA00022840"/>
    </source>
</evidence>
<protein>
    <recommendedName>
        <fullName evidence="9">Ribokinase</fullName>
        <shortName evidence="9">RK</shortName>
        <ecNumber evidence="9">2.7.1.15</ecNumber>
    </recommendedName>
</protein>
<feature type="binding site" evidence="9">
    <location>
        <position position="239"/>
    </location>
    <ligand>
        <name>K(+)</name>
        <dbReference type="ChEBI" id="CHEBI:29103"/>
    </ligand>
</feature>
<dbReference type="SUPFAM" id="SSF53613">
    <property type="entry name" value="Ribokinase-like"/>
    <property type="match status" value="1"/>
</dbReference>
<name>Q2SJN8_HAHCH</name>
<dbReference type="AlphaFoldDB" id="Q2SJN8"/>
<dbReference type="InterPro" id="IPR002139">
    <property type="entry name" value="Ribo/fructo_kinase"/>
</dbReference>
<gene>
    <name evidence="9" type="primary">rbsK</name>
    <name evidence="11" type="ordered locus">HCH_02313</name>
</gene>
<dbReference type="PRINTS" id="PR00990">
    <property type="entry name" value="RIBOKINASE"/>
</dbReference>
<dbReference type="OrthoDB" id="9775849at2"/>
<comment type="caution">
    <text evidence="9">Lacks conserved residue(s) required for the propagation of feature annotation.</text>
</comment>
<dbReference type="eggNOG" id="COG0524">
    <property type="taxonomic scope" value="Bacteria"/>
</dbReference>
<keyword evidence="1 9" id="KW-0808">Transferase</keyword>
<feature type="binding site" evidence="9">
    <location>
        <begin position="242"/>
        <end position="243"/>
    </location>
    <ligand>
        <name>ATP</name>
        <dbReference type="ChEBI" id="CHEBI:30616"/>
    </ligand>
</feature>
<comment type="function">
    <text evidence="9">Catalyzes the phosphorylation of ribose at O-5 in a reaction requiring ATP and magnesium. The resulting D-ribose-5-phosphate can then be used either for sythesis of nucleotides, histidine, and tryptophan, or as a component of the pentose phosphate pathway.</text>
</comment>
<comment type="catalytic activity">
    <reaction evidence="9">
        <text>D-ribose + ATP = D-ribose 5-phosphate + ADP + H(+)</text>
        <dbReference type="Rhea" id="RHEA:13697"/>
        <dbReference type="ChEBI" id="CHEBI:15378"/>
        <dbReference type="ChEBI" id="CHEBI:30616"/>
        <dbReference type="ChEBI" id="CHEBI:47013"/>
        <dbReference type="ChEBI" id="CHEBI:78346"/>
        <dbReference type="ChEBI" id="CHEBI:456216"/>
        <dbReference type="EC" id="2.7.1.15"/>
    </reaction>
</comment>
<sequence>MKVLNFGSINIDYVYRVPHFVRPGETLASDSLSTVLGGKGANQSIALARAGVKTAHLGRVSAADAWAVDLMRESGVDVATVSQIAEPSGHAIIQVDDAGENAIVLFGGANRSFSQQEVVSAVSALDAGDWLLMQNECNGVEWAIAAAAERKVKIAFNPAPMTKEVKKLPLEQVDLLILNAMEACDLAETADADAAFQALASKYPNTTVVVTLGGEGALVMSGGETVTRPADKVTPVDTTGAGDTFVGYFLASLISGYEYSTALARAVKAAGIAVTRPGASPSIPTAQEVD</sequence>
<comment type="similarity">
    <text evidence="9">Belongs to the carbohydrate kinase PfkB family. Ribokinase subfamily.</text>
</comment>
<evidence type="ECO:0000256" key="1">
    <source>
        <dbReference type="ARBA" id="ARBA00022679"/>
    </source>
</evidence>
<keyword evidence="8 9" id="KW-0119">Carbohydrate metabolism</keyword>
<feature type="binding site" evidence="9">
    <location>
        <position position="243"/>
    </location>
    <ligand>
        <name>substrate</name>
    </ligand>
</feature>
<organism evidence="11 12">
    <name type="scientific">Hahella chejuensis (strain KCTC 2396)</name>
    <dbReference type="NCBI Taxonomy" id="349521"/>
    <lineage>
        <taxon>Bacteria</taxon>
        <taxon>Pseudomonadati</taxon>
        <taxon>Pseudomonadota</taxon>
        <taxon>Gammaproteobacteria</taxon>
        <taxon>Oceanospirillales</taxon>
        <taxon>Hahellaceae</taxon>
        <taxon>Hahella</taxon>
    </lineage>
</organism>
<feature type="binding site" evidence="9">
    <location>
        <begin position="38"/>
        <end position="42"/>
    </location>
    <ligand>
        <name>substrate</name>
    </ligand>
</feature>
<feature type="binding site" evidence="9">
    <location>
        <begin position="211"/>
        <end position="216"/>
    </location>
    <ligand>
        <name>ATP</name>
        <dbReference type="ChEBI" id="CHEBI:30616"/>
    </ligand>
</feature>
<dbReference type="HAMAP" id="MF_01987">
    <property type="entry name" value="Ribokinase"/>
    <property type="match status" value="1"/>
</dbReference>
<keyword evidence="9" id="KW-0963">Cytoplasm</keyword>
<evidence type="ECO:0000256" key="3">
    <source>
        <dbReference type="ARBA" id="ARBA00022741"/>
    </source>
</evidence>
<feature type="binding site" evidence="9">
    <location>
        <position position="179"/>
    </location>
    <ligand>
        <name>ATP</name>
        <dbReference type="ChEBI" id="CHEBI:30616"/>
    </ligand>
</feature>
<feature type="active site" description="Proton acceptor" evidence="9">
    <location>
        <position position="243"/>
    </location>
</feature>
<keyword evidence="6 9" id="KW-0460">Magnesium</keyword>